<organism evidence="2 3">
    <name type="scientific">Candidatus Raymondbacteria bacterium RIFOXYD12_FULL_49_13</name>
    <dbReference type="NCBI Taxonomy" id="1817890"/>
    <lineage>
        <taxon>Bacteria</taxon>
        <taxon>Raymondiibacteriota</taxon>
    </lineage>
</organism>
<keyword evidence="1" id="KW-0812">Transmembrane</keyword>
<proteinExistence type="predicted"/>
<dbReference type="AlphaFoldDB" id="A0A1F7FEI9"/>
<dbReference type="Proteomes" id="UP000179243">
    <property type="component" value="Unassembled WGS sequence"/>
</dbReference>
<keyword evidence="1" id="KW-1133">Transmembrane helix</keyword>
<evidence type="ECO:0008006" key="4">
    <source>
        <dbReference type="Google" id="ProtNLM"/>
    </source>
</evidence>
<evidence type="ECO:0000313" key="3">
    <source>
        <dbReference type="Proteomes" id="UP000179243"/>
    </source>
</evidence>
<feature type="transmembrane region" description="Helical" evidence="1">
    <location>
        <begin position="7"/>
        <end position="26"/>
    </location>
</feature>
<dbReference type="EMBL" id="MFYX01000061">
    <property type="protein sequence ID" value="OGK05109.1"/>
    <property type="molecule type" value="Genomic_DNA"/>
</dbReference>
<sequence length="79" mass="8941">MILDIRLPIGLLFTIFGAILTMYGLFSGEEIYAQHSLGININFWWGLLMLVFGLAFLVSARKRGAEKEGEKKELISKLH</sequence>
<feature type="transmembrane region" description="Helical" evidence="1">
    <location>
        <begin position="38"/>
        <end position="58"/>
    </location>
</feature>
<comment type="caution">
    <text evidence="2">The sequence shown here is derived from an EMBL/GenBank/DDBJ whole genome shotgun (WGS) entry which is preliminary data.</text>
</comment>
<reference evidence="2 3" key="1">
    <citation type="journal article" date="2016" name="Nat. Commun.">
        <title>Thousands of microbial genomes shed light on interconnected biogeochemical processes in an aquifer system.</title>
        <authorList>
            <person name="Anantharaman K."/>
            <person name="Brown C.T."/>
            <person name="Hug L.A."/>
            <person name="Sharon I."/>
            <person name="Castelle C.J."/>
            <person name="Probst A.J."/>
            <person name="Thomas B.C."/>
            <person name="Singh A."/>
            <person name="Wilkins M.J."/>
            <person name="Karaoz U."/>
            <person name="Brodie E.L."/>
            <person name="Williams K.H."/>
            <person name="Hubbard S.S."/>
            <person name="Banfield J.F."/>
        </authorList>
    </citation>
    <scope>NUCLEOTIDE SEQUENCE [LARGE SCALE GENOMIC DNA]</scope>
</reference>
<gene>
    <name evidence="2" type="ORF">A2519_13355</name>
</gene>
<accession>A0A1F7FEI9</accession>
<evidence type="ECO:0000256" key="1">
    <source>
        <dbReference type="SAM" id="Phobius"/>
    </source>
</evidence>
<protein>
    <recommendedName>
        <fullName evidence="4">DUF3955 domain-containing protein</fullName>
    </recommendedName>
</protein>
<evidence type="ECO:0000313" key="2">
    <source>
        <dbReference type="EMBL" id="OGK05109.1"/>
    </source>
</evidence>
<name>A0A1F7FEI9_UNCRA</name>
<keyword evidence="1" id="KW-0472">Membrane</keyword>